<proteinExistence type="predicted"/>
<evidence type="ECO:0000256" key="1">
    <source>
        <dbReference type="SAM" id="MobiDB-lite"/>
    </source>
</evidence>
<evidence type="ECO:0000313" key="3">
    <source>
        <dbReference type="Proteomes" id="UP001303373"/>
    </source>
</evidence>
<evidence type="ECO:0000313" key="2">
    <source>
        <dbReference type="EMBL" id="WPH01523.1"/>
    </source>
</evidence>
<name>A0AAQ3M7J5_9PEZI</name>
<keyword evidence="3" id="KW-1185">Reference proteome</keyword>
<dbReference type="EMBL" id="CP138585">
    <property type="protein sequence ID" value="WPH01523.1"/>
    <property type="molecule type" value="Genomic_DNA"/>
</dbReference>
<gene>
    <name evidence="2" type="ORF">R9X50_00436900</name>
</gene>
<organism evidence="2 3">
    <name type="scientific">Acrodontium crateriforme</name>
    <dbReference type="NCBI Taxonomy" id="150365"/>
    <lineage>
        <taxon>Eukaryota</taxon>
        <taxon>Fungi</taxon>
        <taxon>Dikarya</taxon>
        <taxon>Ascomycota</taxon>
        <taxon>Pezizomycotina</taxon>
        <taxon>Dothideomycetes</taxon>
        <taxon>Dothideomycetidae</taxon>
        <taxon>Mycosphaerellales</taxon>
        <taxon>Teratosphaeriaceae</taxon>
        <taxon>Acrodontium</taxon>
    </lineage>
</organism>
<feature type="compositionally biased region" description="Basic residues" evidence="1">
    <location>
        <begin position="24"/>
        <end position="43"/>
    </location>
</feature>
<feature type="compositionally biased region" description="Low complexity" evidence="1">
    <location>
        <begin position="55"/>
        <end position="72"/>
    </location>
</feature>
<protein>
    <submittedName>
        <fullName evidence="2">Uncharacterized protein</fullName>
    </submittedName>
</protein>
<dbReference type="AlphaFoldDB" id="A0AAQ3M7J5"/>
<sequence length="407" mass="45551">MASAKKWNFLNLSDPQDLKDRATQKKIRSHVTSRQHAKARKAAKQQALSVRPRLSAVVRAVPSPSSVKASGSHPPPYAKPTSVKSTQGALDDQPESNDREITTSEEWNIVVKRPKQPIRKYCSRSPLRVAHSRQPSPATSSDSTSSTIYDSYIPIQSRSQSPPLAAFNFHTPLYDPAHYFHGATNFDPFSSTPVQYLPWYGWLTDYWYGRTLPRSNKLLKASLAQINVYTLWARRLEMEEPALYYMALLLASGIPVAEGTFPLYKALWLRGKVITAINEALADPNRATSTPVIMAVGQIALHEHIYGDRAAAHRSHRPAQQQMIALRGGIFKMGLPPIVMQIMVWYDKLMAAEGNNVAYFSYIPEILKIPGYDDAEATAVTNYSSPSRYKHPGYASLQELDELPLKD</sequence>
<dbReference type="Proteomes" id="UP001303373">
    <property type="component" value="Chromosome 6"/>
</dbReference>
<feature type="region of interest" description="Disordered" evidence="1">
    <location>
        <begin position="122"/>
        <end position="145"/>
    </location>
</feature>
<dbReference type="PANTHER" id="PTHR37540">
    <property type="entry name" value="TRANSCRIPTION FACTOR (ACR-2), PUTATIVE-RELATED-RELATED"/>
    <property type="match status" value="1"/>
</dbReference>
<dbReference type="PANTHER" id="PTHR37540:SF5">
    <property type="entry name" value="TRANSCRIPTION FACTOR DOMAIN-CONTAINING PROTEIN"/>
    <property type="match status" value="1"/>
</dbReference>
<accession>A0AAQ3M7J5</accession>
<feature type="region of interest" description="Disordered" evidence="1">
    <location>
        <begin position="1"/>
        <end position="108"/>
    </location>
</feature>
<feature type="compositionally biased region" description="Low complexity" evidence="1">
    <location>
        <begin position="135"/>
        <end position="145"/>
    </location>
</feature>
<reference evidence="2 3" key="1">
    <citation type="submission" date="2023-11" db="EMBL/GenBank/DDBJ databases">
        <title>An acidophilic fungus is an integral part of prey digestion in a carnivorous sundew plant.</title>
        <authorList>
            <person name="Tsai I.J."/>
        </authorList>
    </citation>
    <scope>NUCLEOTIDE SEQUENCE [LARGE SCALE GENOMIC DNA]</scope>
    <source>
        <strain evidence="2">169a</strain>
    </source>
</reference>